<dbReference type="GO" id="GO:0005874">
    <property type="term" value="C:microtubule"/>
    <property type="evidence" value="ECO:0007669"/>
    <property type="project" value="InterPro"/>
</dbReference>
<keyword evidence="9" id="KW-1185">Reference proteome</keyword>
<comment type="subcellular location">
    <subcellularLocation>
        <location evidence="1">Cytoplasm</location>
        <location evidence="1">Cytoskeleton</location>
    </subcellularLocation>
</comment>
<feature type="region of interest" description="Disordered" evidence="6">
    <location>
        <begin position="1"/>
        <end position="35"/>
    </location>
</feature>
<organism evidence="8 9">
    <name type="scientific">Blepharisma stoltei</name>
    <dbReference type="NCBI Taxonomy" id="1481888"/>
    <lineage>
        <taxon>Eukaryota</taxon>
        <taxon>Sar</taxon>
        <taxon>Alveolata</taxon>
        <taxon>Ciliophora</taxon>
        <taxon>Postciliodesmatophora</taxon>
        <taxon>Heterotrichea</taxon>
        <taxon>Heterotrichida</taxon>
        <taxon>Blepharismidae</taxon>
        <taxon>Blepharisma</taxon>
    </lineage>
</organism>
<feature type="region of interest" description="Disordered" evidence="6">
    <location>
        <begin position="75"/>
        <end position="97"/>
    </location>
</feature>
<gene>
    <name evidence="8" type="ORF">BSTOLATCC_MIC39572</name>
</gene>
<dbReference type="InterPro" id="IPR027329">
    <property type="entry name" value="TPX2_C"/>
</dbReference>
<accession>A0AAU9JIH4</accession>
<keyword evidence="4" id="KW-0206">Cytoskeleton</keyword>
<keyword evidence="3" id="KW-0963">Cytoplasm</keyword>
<dbReference type="PANTHER" id="PTHR14326">
    <property type="entry name" value="TARGETING PROTEIN FOR XKLP2"/>
    <property type="match status" value="1"/>
</dbReference>
<dbReference type="AlphaFoldDB" id="A0AAU9JIH4"/>
<dbReference type="Proteomes" id="UP001162131">
    <property type="component" value="Unassembled WGS sequence"/>
</dbReference>
<proteinExistence type="inferred from homology"/>
<evidence type="ECO:0000256" key="4">
    <source>
        <dbReference type="ARBA" id="ARBA00023212"/>
    </source>
</evidence>
<comment type="similarity">
    <text evidence="2">Belongs to the TPX2 family.</text>
</comment>
<protein>
    <recommendedName>
        <fullName evidence="7">TPX2 C-terminal domain-containing protein</fullName>
    </recommendedName>
</protein>
<evidence type="ECO:0000256" key="1">
    <source>
        <dbReference type="ARBA" id="ARBA00004245"/>
    </source>
</evidence>
<comment type="caution">
    <text evidence="8">The sequence shown here is derived from an EMBL/GenBank/DDBJ whole genome shotgun (WGS) entry which is preliminary data.</text>
</comment>
<dbReference type="EMBL" id="CAJZBQ010000039">
    <property type="protein sequence ID" value="CAG9325783.1"/>
    <property type="molecule type" value="Genomic_DNA"/>
</dbReference>
<dbReference type="InterPro" id="IPR009675">
    <property type="entry name" value="TPX2_fam"/>
</dbReference>
<feature type="coiled-coil region" evidence="5">
    <location>
        <begin position="38"/>
        <end position="72"/>
    </location>
</feature>
<evidence type="ECO:0000256" key="2">
    <source>
        <dbReference type="ARBA" id="ARBA00005885"/>
    </source>
</evidence>
<evidence type="ECO:0000259" key="7">
    <source>
        <dbReference type="Pfam" id="PF06886"/>
    </source>
</evidence>
<dbReference type="GO" id="GO:0060236">
    <property type="term" value="P:regulation of mitotic spindle organization"/>
    <property type="evidence" value="ECO:0007669"/>
    <property type="project" value="InterPro"/>
</dbReference>
<dbReference type="GO" id="GO:0005819">
    <property type="term" value="C:spindle"/>
    <property type="evidence" value="ECO:0007669"/>
    <property type="project" value="InterPro"/>
</dbReference>
<sequence length="373" mass="44217">MNFENNSNHFEEGPTSRAKKRFFKDANRSTKKRKLDNRTEWVKNLTSEEIELQRIEEEKRRVREDMERHQRMYNKINGGMPSFTPRSTGFQTPKKRQTEENIFRPTFKARKIPKTMNQPQLFIRSSDRPLTVPRDFNLSSPVNRHSLCFSPDRSLQDITPHGSAQKLSFESPGFKALPLPDFSSPFTPKKMFSPTKHQEFNLRTEIRGSAKKQNFEKQINEKNVAEQNMRHFRAKTWCHTTPTPIKSSDIPLVYPMDIELNSDRRAEQRSLFDENLREKERRQKEIQRQQEEERRIREEQEIAELRKSMSFKAQPISRNVIRQWRNDSNEKEVVKNWKDENANPNMSSLFCDESTIMETEDSGMVDQEMADAI</sequence>
<evidence type="ECO:0000313" key="9">
    <source>
        <dbReference type="Proteomes" id="UP001162131"/>
    </source>
</evidence>
<reference evidence="8" key="1">
    <citation type="submission" date="2021-09" db="EMBL/GenBank/DDBJ databases">
        <authorList>
            <consortium name="AG Swart"/>
            <person name="Singh M."/>
            <person name="Singh A."/>
            <person name="Seah K."/>
            <person name="Emmerich C."/>
        </authorList>
    </citation>
    <scope>NUCLEOTIDE SEQUENCE</scope>
    <source>
        <strain evidence="8">ATCC30299</strain>
    </source>
</reference>
<feature type="domain" description="TPX2 C-terminal" evidence="7">
    <location>
        <begin position="259"/>
        <end position="318"/>
    </location>
</feature>
<evidence type="ECO:0000256" key="3">
    <source>
        <dbReference type="ARBA" id="ARBA00022490"/>
    </source>
</evidence>
<dbReference type="Pfam" id="PF06886">
    <property type="entry name" value="TPX2"/>
    <property type="match status" value="1"/>
</dbReference>
<feature type="coiled-coil region" evidence="5">
    <location>
        <begin position="272"/>
        <end position="308"/>
    </location>
</feature>
<evidence type="ECO:0000256" key="5">
    <source>
        <dbReference type="SAM" id="Coils"/>
    </source>
</evidence>
<evidence type="ECO:0000256" key="6">
    <source>
        <dbReference type="SAM" id="MobiDB-lite"/>
    </source>
</evidence>
<evidence type="ECO:0000313" key="8">
    <source>
        <dbReference type="EMBL" id="CAG9325783.1"/>
    </source>
</evidence>
<keyword evidence="5" id="KW-0175">Coiled coil</keyword>
<name>A0AAU9JIH4_9CILI</name>
<dbReference type="PANTHER" id="PTHR14326:SF44">
    <property type="entry name" value="TARGETING PROTEIN FOR XKLP2"/>
    <property type="match status" value="1"/>
</dbReference>